<feature type="compositionally biased region" description="Polar residues" evidence="1">
    <location>
        <begin position="46"/>
        <end position="69"/>
    </location>
</feature>
<proteinExistence type="predicted"/>
<gene>
    <name evidence="3" type="ORF">D9615_009331</name>
</gene>
<feature type="transmembrane region" description="Helical" evidence="2">
    <location>
        <begin position="182"/>
        <end position="202"/>
    </location>
</feature>
<evidence type="ECO:0000313" key="3">
    <source>
        <dbReference type="EMBL" id="KAF5375673.1"/>
    </source>
</evidence>
<dbReference type="OrthoDB" id="3265172at2759"/>
<organism evidence="3 4">
    <name type="scientific">Tricholomella constricta</name>
    <dbReference type="NCBI Taxonomy" id="117010"/>
    <lineage>
        <taxon>Eukaryota</taxon>
        <taxon>Fungi</taxon>
        <taxon>Dikarya</taxon>
        <taxon>Basidiomycota</taxon>
        <taxon>Agaricomycotina</taxon>
        <taxon>Agaricomycetes</taxon>
        <taxon>Agaricomycetidae</taxon>
        <taxon>Agaricales</taxon>
        <taxon>Tricholomatineae</taxon>
        <taxon>Lyophyllaceae</taxon>
        <taxon>Tricholomella</taxon>
    </lineage>
</organism>
<evidence type="ECO:0000313" key="4">
    <source>
        <dbReference type="Proteomes" id="UP000565441"/>
    </source>
</evidence>
<keyword evidence="2" id="KW-0812">Transmembrane</keyword>
<dbReference type="EMBL" id="JAACJP010000032">
    <property type="protein sequence ID" value="KAF5375673.1"/>
    <property type="molecule type" value="Genomic_DNA"/>
</dbReference>
<feature type="transmembrane region" description="Helical" evidence="2">
    <location>
        <begin position="128"/>
        <end position="147"/>
    </location>
</feature>
<keyword evidence="4" id="KW-1185">Reference proteome</keyword>
<evidence type="ECO:0000256" key="2">
    <source>
        <dbReference type="SAM" id="Phobius"/>
    </source>
</evidence>
<reference evidence="3 4" key="1">
    <citation type="journal article" date="2020" name="ISME J.">
        <title>Uncovering the hidden diversity of litter-decomposition mechanisms in mushroom-forming fungi.</title>
        <authorList>
            <person name="Floudas D."/>
            <person name="Bentzer J."/>
            <person name="Ahren D."/>
            <person name="Johansson T."/>
            <person name="Persson P."/>
            <person name="Tunlid A."/>
        </authorList>
    </citation>
    <scope>NUCLEOTIDE SEQUENCE [LARGE SCALE GENOMIC DNA]</scope>
    <source>
        <strain evidence="3 4">CBS 661.87</strain>
    </source>
</reference>
<protein>
    <submittedName>
        <fullName evidence="3">Uncharacterized protein</fullName>
    </submittedName>
</protein>
<dbReference type="AlphaFoldDB" id="A0A8H5H2R9"/>
<accession>A0A8H5H2R9</accession>
<keyword evidence="2" id="KW-1133">Transmembrane helix</keyword>
<sequence length="208" mass="23076">MSKLRKAPPGSPERPMASISPNIPISRTLKFAQDVSVSLWPMPQAKPTTTASSRGQTTRFGAPAPSSSPTAEQYWAARAFTAETLLSAREVHQRESQDLVRAEEVKRAYEISILREQHKERHASLEKLMVLLMGLVAVLVALVIYLATHYTRHSTTRATPSHFTIPILSPFTSVVEHETSVIGSKTIAMVLLALSVLAYLFIRIRFAR</sequence>
<evidence type="ECO:0000256" key="1">
    <source>
        <dbReference type="SAM" id="MobiDB-lite"/>
    </source>
</evidence>
<feature type="region of interest" description="Disordered" evidence="1">
    <location>
        <begin position="43"/>
        <end position="69"/>
    </location>
</feature>
<name>A0A8H5H2R9_9AGAR</name>
<feature type="region of interest" description="Disordered" evidence="1">
    <location>
        <begin position="1"/>
        <end position="22"/>
    </location>
</feature>
<comment type="caution">
    <text evidence="3">The sequence shown here is derived from an EMBL/GenBank/DDBJ whole genome shotgun (WGS) entry which is preliminary data.</text>
</comment>
<dbReference type="Proteomes" id="UP000565441">
    <property type="component" value="Unassembled WGS sequence"/>
</dbReference>
<keyword evidence="2" id="KW-0472">Membrane</keyword>